<dbReference type="InterPro" id="IPR011990">
    <property type="entry name" value="TPR-like_helical_dom_sf"/>
</dbReference>
<dbReference type="EnsemblPlants" id="OPUNC01G39880.5">
    <property type="protein sequence ID" value="OPUNC01G39880.5"/>
    <property type="gene ID" value="OPUNC01G39880"/>
</dbReference>
<reference evidence="2" key="1">
    <citation type="submission" date="2015-04" db="UniProtKB">
        <authorList>
            <consortium name="EnsemblPlants"/>
        </authorList>
    </citation>
    <scope>IDENTIFICATION</scope>
</reference>
<dbReference type="Proteomes" id="UP000026962">
    <property type="component" value="Chromosome 1"/>
</dbReference>
<keyword evidence="3" id="KW-1185">Reference proteome</keyword>
<protein>
    <submittedName>
        <fullName evidence="2">Uncharacterized protein</fullName>
    </submittedName>
</protein>
<feature type="region of interest" description="Disordered" evidence="1">
    <location>
        <begin position="53"/>
        <end position="109"/>
    </location>
</feature>
<accession>A0A0E0JSG9</accession>
<dbReference type="HOGENOM" id="CLU_1484299_0_0_1"/>
<evidence type="ECO:0000313" key="3">
    <source>
        <dbReference type="Proteomes" id="UP000026962"/>
    </source>
</evidence>
<proteinExistence type="predicted"/>
<dbReference type="PROSITE" id="PS50293">
    <property type="entry name" value="TPR_REGION"/>
    <property type="match status" value="1"/>
</dbReference>
<dbReference type="AlphaFoldDB" id="A0A0E0JSG9"/>
<name>A0A0E0JSG9_ORYPU</name>
<reference evidence="2" key="2">
    <citation type="submission" date="2018-05" db="EMBL/GenBank/DDBJ databases">
        <title>OpunRS2 (Oryza punctata Reference Sequence Version 2).</title>
        <authorList>
            <person name="Zhang J."/>
            <person name="Kudrna D."/>
            <person name="Lee S."/>
            <person name="Talag J."/>
            <person name="Welchert J."/>
            <person name="Wing R.A."/>
        </authorList>
    </citation>
    <scope>NUCLEOTIDE SEQUENCE [LARGE SCALE GENOMIC DNA]</scope>
</reference>
<dbReference type="Gramene" id="OPUNC01G39880.5">
    <property type="protein sequence ID" value="OPUNC01G39880.5"/>
    <property type="gene ID" value="OPUNC01G39880"/>
</dbReference>
<feature type="compositionally biased region" description="Basic residues" evidence="1">
    <location>
        <begin position="67"/>
        <end position="79"/>
    </location>
</feature>
<sequence>MEWKGLAATDEATTTARTGNVIGVFKKVLGTEQGKARFLRPLTKLDVLKPAASLQQVTDLKNSPGPAKKRTSRTRRGRPRNGPQELSGAGQEGPPRSHEACPRSLLGQTRRKKREHYAFSTLFYPCMTQRTKSILKYELARRMLLRSLELCPGYAPANNHLGLVSIAEGRYEDAISCFDKSL</sequence>
<dbReference type="Gene3D" id="1.25.40.10">
    <property type="entry name" value="Tetratricopeptide repeat domain"/>
    <property type="match status" value="1"/>
</dbReference>
<organism evidence="2">
    <name type="scientific">Oryza punctata</name>
    <name type="common">Red rice</name>
    <dbReference type="NCBI Taxonomy" id="4537"/>
    <lineage>
        <taxon>Eukaryota</taxon>
        <taxon>Viridiplantae</taxon>
        <taxon>Streptophyta</taxon>
        <taxon>Embryophyta</taxon>
        <taxon>Tracheophyta</taxon>
        <taxon>Spermatophyta</taxon>
        <taxon>Magnoliopsida</taxon>
        <taxon>Liliopsida</taxon>
        <taxon>Poales</taxon>
        <taxon>Poaceae</taxon>
        <taxon>BOP clade</taxon>
        <taxon>Oryzoideae</taxon>
        <taxon>Oryzeae</taxon>
        <taxon>Oryzinae</taxon>
        <taxon>Oryza</taxon>
    </lineage>
</organism>
<dbReference type="SUPFAM" id="SSF48452">
    <property type="entry name" value="TPR-like"/>
    <property type="match status" value="1"/>
</dbReference>
<evidence type="ECO:0000313" key="2">
    <source>
        <dbReference type="EnsemblPlants" id="OPUNC01G39880.5"/>
    </source>
</evidence>
<evidence type="ECO:0000256" key="1">
    <source>
        <dbReference type="SAM" id="MobiDB-lite"/>
    </source>
</evidence>